<dbReference type="Proteomes" id="UP001165042">
    <property type="component" value="Unassembled WGS sequence"/>
</dbReference>
<gene>
    <name evidence="2" type="ORF">Aglo03_15740</name>
</gene>
<protein>
    <recommendedName>
        <fullName evidence="4">Serine/threonine-protein kinase RsbW</fullName>
    </recommendedName>
</protein>
<dbReference type="Gene3D" id="3.30.565.10">
    <property type="entry name" value="Histidine kinase-like ATPase, C-terminal domain"/>
    <property type="match status" value="1"/>
</dbReference>
<dbReference type="EMBL" id="BSSD01000002">
    <property type="protein sequence ID" value="GLW90758.1"/>
    <property type="molecule type" value="Genomic_DNA"/>
</dbReference>
<dbReference type="AlphaFoldDB" id="A0A9W6QHW5"/>
<dbReference type="InterPro" id="IPR036890">
    <property type="entry name" value="HATPase_C_sf"/>
</dbReference>
<proteinExistence type="predicted"/>
<accession>A0A9W6QHW5</accession>
<evidence type="ECO:0000313" key="3">
    <source>
        <dbReference type="Proteomes" id="UP001165042"/>
    </source>
</evidence>
<evidence type="ECO:0000256" key="1">
    <source>
        <dbReference type="SAM" id="MobiDB-lite"/>
    </source>
</evidence>
<name>A0A9W6QHW5_9PSEU</name>
<keyword evidence="3" id="KW-1185">Reference proteome</keyword>
<feature type="region of interest" description="Disordered" evidence="1">
    <location>
        <begin position="1"/>
        <end position="25"/>
    </location>
</feature>
<evidence type="ECO:0000313" key="2">
    <source>
        <dbReference type="EMBL" id="GLW90758.1"/>
    </source>
</evidence>
<sequence length="154" mass="16763">MARRTGPGQARDPEESQVSDPTQPEVADVELRLRADLVNLPVVRGVAAAVAMAADFTVDEIADLRLAVDEVCSQLIVLAAPSADLECRFTRVPGTDRCTEVVFHASTRSRDGRPPATDTFGWHVLRTLADEVETGLGEGVRPPVHITVRKRRAR</sequence>
<evidence type="ECO:0008006" key="4">
    <source>
        <dbReference type="Google" id="ProtNLM"/>
    </source>
</evidence>
<organism evidence="2 3">
    <name type="scientific">Actinokineospora globicatena</name>
    <dbReference type="NCBI Taxonomy" id="103729"/>
    <lineage>
        <taxon>Bacteria</taxon>
        <taxon>Bacillati</taxon>
        <taxon>Actinomycetota</taxon>
        <taxon>Actinomycetes</taxon>
        <taxon>Pseudonocardiales</taxon>
        <taxon>Pseudonocardiaceae</taxon>
        <taxon>Actinokineospora</taxon>
    </lineage>
</organism>
<comment type="caution">
    <text evidence="2">The sequence shown here is derived from an EMBL/GenBank/DDBJ whole genome shotgun (WGS) entry which is preliminary data.</text>
</comment>
<reference evidence="2" key="1">
    <citation type="submission" date="2023-02" db="EMBL/GenBank/DDBJ databases">
        <title>Actinokineospora globicatena NBRC 15670.</title>
        <authorList>
            <person name="Ichikawa N."/>
            <person name="Sato H."/>
            <person name="Tonouchi N."/>
        </authorList>
    </citation>
    <scope>NUCLEOTIDE SEQUENCE</scope>
    <source>
        <strain evidence="2">NBRC 15670</strain>
    </source>
</reference>